<keyword evidence="4" id="KW-1185">Reference proteome</keyword>
<proteinExistence type="inferred from homology"/>
<dbReference type="Proteomes" id="UP000193067">
    <property type="component" value="Unassembled WGS sequence"/>
</dbReference>
<sequence length="68" mass="7813">HSLGLFQHGKNWADGAVCVNQCPIAIRTSFLYDFTAMVCAARRSCTIWMARTPICTTWMMSRHNHKLR</sequence>
<feature type="domain" description="Plastocyanin-like" evidence="2">
    <location>
        <begin position="1"/>
        <end position="37"/>
    </location>
</feature>
<dbReference type="STRING" id="1353009.A0A1Y2I753"/>
<dbReference type="EMBL" id="KZ084182">
    <property type="protein sequence ID" value="OSC96443.1"/>
    <property type="molecule type" value="Genomic_DNA"/>
</dbReference>
<evidence type="ECO:0000256" key="1">
    <source>
        <dbReference type="ARBA" id="ARBA00010609"/>
    </source>
</evidence>
<dbReference type="SUPFAM" id="SSF49503">
    <property type="entry name" value="Cupredoxins"/>
    <property type="match status" value="1"/>
</dbReference>
<accession>A0A1Y2I753</accession>
<dbReference type="AlphaFoldDB" id="A0A1Y2I753"/>
<gene>
    <name evidence="3" type="ORF">PYCCODRAFT_1379187</name>
</gene>
<evidence type="ECO:0000259" key="2">
    <source>
        <dbReference type="Pfam" id="PF07732"/>
    </source>
</evidence>
<name>A0A1Y2I753_TRAC3</name>
<evidence type="ECO:0000313" key="3">
    <source>
        <dbReference type="EMBL" id="OSC96443.1"/>
    </source>
</evidence>
<evidence type="ECO:0000313" key="4">
    <source>
        <dbReference type="Proteomes" id="UP000193067"/>
    </source>
</evidence>
<dbReference type="GO" id="GO:0005507">
    <property type="term" value="F:copper ion binding"/>
    <property type="evidence" value="ECO:0007669"/>
    <property type="project" value="InterPro"/>
</dbReference>
<dbReference type="Pfam" id="PF07732">
    <property type="entry name" value="Cu-oxidase_3"/>
    <property type="match status" value="1"/>
</dbReference>
<comment type="similarity">
    <text evidence="1">Belongs to the multicopper oxidase family.</text>
</comment>
<dbReference type="InterPro" id="IPR011707">
    <property type="entry name" value="Cu-oxidase-like_N"/>
</dbReference>
<protein>
    <recommendedName>
        <fullName evidence="2">Plastocyanin-like domain-containing protein</fullName>
    </recommendedName>
</protein>
<organism evidence="3 4">
    <name type="scientific">Trametes coccinea (strain BRFM310)</name>
    <name type="common">Pycnoporus coccineus</name>
    <dbReference type="NCBI Taxonomy" id="1353009"/>
    <lineage>
        <taxon>Eukaryota</taxon>
        <taxon>Fungi</taxon>
        <taxon>Dikarya</taxon>
        <taxon>Basidiomycota</taxon>
        <taxon>Agaricomycotina</taxon>
        <taxon>Agaricomycetes</taxon>
        <taxon>Polyporales</taxon>
        <taxon>Polyporaceae</taxon>
        <taxon>Trametes</taxon>
    </lineage>
</organism>
<reference evidence="3 4" key="1">
    <citation type="journal article" date="2015" name="Biotechnol. Biofuels">
        <title>Enhanced degradation of softwood versus hardwood by the white-rot fungus Pycnoporus coccineus.</title>
        <authorList>
            <person name="Couturier M."/>
            <person name="Navarro D."/>
            <person name="Chevret D."/>
            <person name="Henrissat B."/>
            <person name="Piumi F."/>
            <person name="Ruiz-Duenas F.J."/>
            <person name="Martinez A.T."/>
            <person name="Grigoriev I.V."/>
            <person name="Riley R."/>
            <person name="Lipzen A."/>
            <person name="Berrin J.G."/>
            <person name="Master E.R."/>
            <person name="Rosso M.N."/>
        </authorList>
    </citation>
    <scope>NUCLEOTIDE SEQUENCE [LARGE SCALE GENOMIC DNA]</scope>
    <source>
        <strain evidence="3 4">BRFM310</strain>
    </source>
</reference>
<feature type="non-terminal residue" evidence="3">
    <location>
        <position position="1"/>
    </location>
</feature>
<dbReference type="Gene3D" id="2.60.40.420">
    <property type="entry name" value="Cupredoxins - blue copper proteins"/>
    <property type="match status" value="1"/>
</dbReference>
<dbReference type="InterPro" id="IPR008972">
    <property type="entry name" value="Cupredoxin"/>
</dbReference>